<evidence type="ECO:0000313" key="2">
    <source>
        <dbReference type="EMBL" id="KAK8075257.1"/>
    </source>
</evidence>
<name>A0ABR1VVL0_9PEZI</name>
<dbReference type="RefSeq" id="XP_066666197.1">
    <property type="nucleotide sequence ID" value="XM_066814235.1"/>
</dbReference>
<evidence type="ECO:0000313" key="3">
    <source>
        <dbReference type="Proteomes" id="UP001433268"/>
    </source>
</evidence>
<dbReference type="EMBL" id="JAQQWN010000007">
    <property type="protein sequence ID" value="KAK8075257.1"/>
    <property type="molecule type" value="Genomic_DNA"/>
</dbReference>
<feature type="region of interest" description="Disordered" evidence="1">
    <location>
        <begin position="41"/>
        <end position="66"/>
    </location>
</feature>
<gene>
    <name evidence="2" type="ORF">PG997_009920</name>
</gene>
<proteinExistence type="predicted"/>
<evidence type="ECO:0000256" key="1">
    <source>
        <dbReference type="SAM" id="MobiDB-lite"/>
    </source>
</evidence>
<keyword evidence="3" id="KW-1185">Reference proteome</keyword>
<sequence>MVRSFLATVNNIHAWSHACLDHLIQRSLQLRPSTLVSLGPGGSPREQFQGAEGHEGHRPQNTGPPSWVEEQRMVKAFWRLQFFLELRGAGARGLLDEAWPRQDLDILLTSIFGSFYEVFEFERQQLLTAYDFFVLATGRATTITASEVSLRDAADGLPIISKKEATTSSRPVLSCAEQPSFGFREDIFDQGPEHLDRTPMSYHFQDFMSSRDLQASPLLGVPFEPYRKFGFAIWDNRRMADLGFRAPKPGSMVKNRTFYYFRWRSILTEEELAQRQPSLDGP</sequence>
<organism evidence="2 3">
    <name type="scientific">Apiospora hydei</name>
    <dbReference type="NCBI Taxonomy" id="1337664"/>
    <lineage>
        <taxon>Eukaryota</taxon>
        <taxon>Fungi</taxon>
        <taxon>Dikarya</taxon>
        <taxon>Ascomycota</taxon>
        <taxon>Pezizomycotina</taxon>
        <taxon>Sordariomycetes</taxon>
        <taxon>Xylariomycetidae</taxon>
        <taxon>Amphisphaeriales</taxon>
        <taxon>Apiosporaceae</taxon>
        <taxon>Apiospora</taxon>
    </lineage>
</organism>
<reference evidence="2 3" key="1">
    <citation type="submission" date="2023-01" db="EMBL/GenBank/DDBJ databases">
        <title>Analysis of 21 Apiospora genomes using comparative genomics revels a genus with tremendous synthesis potential of carbohydrate active enzymes and secondary metabolites.</title>
        <authorList>
            <person name="Sorensen T."/>
        </authorList>
    </citation>
    <scope>NUCLEOTIDE SEQUENCE [LARGE SCALE GENOMIC DNA]</scope>
    <source>
        <strain evidence="2 3">CBS 114990</strain>
    </source>
</reference>
<dbReference type="GeneID" id="92047295"/>
<protein>
    <submittedName>
        <fullName evidence="2">Uncharacterized protein</fullName>
    </submittedName>
</protein>
<comment type="caution">
    <text evidence="2">The sequence shown here is derived from an EMBL/GenBank/DDBJ whole genome shotgun (WGS) entry which is preliminary data.</text>
</comment>
<dbReference type="Proteomes" id="UP001433268">
    <property type="component" value="Unassembled WGS sequence"/>
</dbReference>
<accession>A0ABR1VVL0</accession>